<dbReference type="Proteomes" id="UP000186601">
    <property type="component" value="Unassembled WGS sequence"/>
</dbReference>
<dbReference type="GO" id="GO:0005829">
    <property type="term" value="C:cytosol"/>
    <property type="evidence" value="ECO:0007669"/>
    <property type="project" value="TreeGrafter"/>
</dbReference>
<evidence type="ECO:0000313" key="1">
    <source>
        <dbReference type="EMBL" id="PSR78425.1"/>
    </source>
</evidence>
<evidence type="ECO:0000313" key="2">
    <source>
        <dbReference type="Proteomes" id="UP000186601"/>
    </source>
</evidence>
<sequence length="114" mass="12454">MHRDHVPEVPTACRLLASTPVAMNQGFIRYPPHHPLPDSVLDISLKDIQIFTVQGHPEFTKSIVDTIVDAREAAGVFDKATAEGARERSTWRNDGVSVIAKVIWGVLGVAPETS</sequence>
<dbReference type="AlphaFoldDB" id="A0A2R6NWK9"/>
<dbReference type="GO" id="GO:0005634">
    <property type="term" value="C:nucleus"/>
    <property type="evidence" value="ECO:0007669"/>
    <property type="project" value="TreeGrafter"/>
</dbReference>
<keyword evidence="2" id="KW-1185">Reference proteome</keyword>
<dbReference type="InterPro" id="IPR044992">
    <property type="entry name" value="ChyE-like"/>
</dbReference>
<dbReference type="Gene3D" id="3.40.50.880">
    <property type="match status" value="1"/>
</dbReference>
<proteinExistence type="predicted"/>
<comment type="caution">
    <text evidence="1">The sequence shown here is derived from an EMBL/GenBank/DDBJ whole genome shotgun (WGS) entry which is preliminary data.</text>
</comment>
<dbReference type="InterPro" id="IPR029062">
    <property type="entry name" value="Class_I_gatase-like"/>
</dbReference>
<dbReference type="OrthoDB" id="92161at2759"/>
<organism evidence="1 2">
    <name type="scientific">Hermanssonia centrifuga</name>
    <dbReference type="NCBI Taxonomy" id="98765"/>
    <lineage>
        <taxon>Eukaryota</taxon>
        <taxon>Fungi</taxon>
        <taxon>Dikarya</taxon>
        <taxon>Basidiomycota</taxon>
        <taxon>Agaricomycotina</taxon>
        <taxon>Agaricomycetes</taxon>
        <taxon>Polyporales</taxon>
        <taxon>Meruliaceae</taxon>
        <taxon>Hermanssonia</taxon>
    </lineage>
</organism>
<dbReference type="STRING" id="98765.A0A2R6NWK9"/>
<dbReference type="SUPFAM" id="SSF52317">
    <property type="entry name" value="Class I glutamine amidotransferase-like"/>
    <property type="match status" value="1"/>
</dbReference>
<reference evidence="1 2" key="1">
    <citation type="submission" date="2018-02" db="EMBL/GenBank/DDBJ databases">
        <title>Genome sequence of the basidiomycete white-rot fungus Phlebia centrifuga.</title>
        <authorList>
            <person name="Granchi Z."/>
            <person name="Peng M."/>
            <person name="de Vries R.P."/>
            <person name="Hilden K."/>
            <person name="Makela M.R."/>
            <person name="Grigoriev I."/>
            <person name="Riley R."/>
        </authorList>
    </citation>
    <scope>NUCLEOTIDE SEQUENCE [LARGE SCALE GENOMIC DNA]</scope>
    <source>
        <strain evidence="1 2">FBCC195</strain>
    </source>
</reference>
<name>A0A2R6NWK9_9APHY</name>
<accession>A0A2R6NWK9</accession>
<dbReference type="EMBL" id="MLYV02000743">
    <property type="protein sequence ID" value="PSR78425.1"/>
    <property type="molecule type" value="Genomic_DNA"/>
</dbReference>
<gene>
    <name evidence="1" type="ORF">PHLCEN_2v7416</name>
</gene>
<protein>
    <submittedName>
        <fullName evidence="1">Uncharacterized protein</fullName>
    </submittedName>
</protein>
<dbReference type="PANTHER" id="PTHR42695:SF5">
    <property type="entry name" value="GLUTAMINE AMIDOTRANSFERASE YLR126C-RELATED"/>
    <property type="match status" value="1"/>
</dbReference>
<dbReference type="PANTHER" id="PTHR42695">
    <property type="entry name" value="GLUTAMINE AMIDOTRANSFERASE YLR126C-RELATED"/>
    <property type="match status" value="1"/>
</dbReference>